<reference evidence="2 4" key="1">
    <citation type="journal article" date="2024" name="G3 (Bethesda)">
        <title>Genome assembly of Hibiscus sabdariffa L. provides insights into metabolisms of medicinal natural products.</title>
        <authorList>
            <person name="Kim T."/>
        </authorList>
    </citation>
    <scope>NUCLEOTIDE SEQUENCE [LARGE SCALE GENOMIC DNA]</scope>
    <source>
        <strain evidence="2">TK-2024</strain>
        <tissue evidence="2">Old leaves</tissue>
    </source>
</reference>
<sequence>MLRWVYAYVGCGIDGSTCISGCGLAWEFLVITRVEKWDVDTSSERTDPSQGAGTVLDAFVGARSWECVADVHTPNSDDVRDSPLGHMVSGEGGTETVGLLSGKIPSPTVVVGSQLTRTKVCYYCCAFKEGSQAADKGPRFGRVDGAVVNASLNDFDI</sequence>
<evidence type="ECO:0000313" key="1">
    <source>
        <dbReference type="EMBL" id="KAK8489459.1"/>
    </source>
</evidence>
<evidence type="ECO:0000313" key="2">
    <source>
        <dbReference type="EMBL" id="KAK8521563.1"/>
    </source>
</evidence>
<protein>
    <submittedName>
        <fullName evidence="2">Uncharacterized protein</fullName>
    </submittedName>
</protein>
<dbReference type="EMBL" id="JBBPBM010000920">
    <property type="protein sequence ID" value="KAK8489459.1"/>
    <property type="molecule type" value="Genomic_DNA"/>
</dbReference>
<proteinExistence type="predicted"/>
<evidence type="ECO:0000313" key="4">
    <source>
        <dbReference type="Proteomes" id="UP001472677"/>
    </source>
</evidence>
<dbReference type="EMBL" id="JBBPBM010000047">
    <property type="protein sequence ID" value="KAK8521563.1"/>
    <property type="molecule type" value="Genomic_DNA"/>
</dbReference>
<accession>A0ABR2CPB2</accession>
<name>A0ABR2CPB2_9ROSI</name>
<keyword evidence="4" id="KW-1185">Reference proteome</keyword>
<dbReference type="EMBL" id="JBBPBM010000047">
    <property type="protein sequence ID" value="KAK8521564.1"/>
    <property type="molecule type" value="Genomic_DNA"/>
</dbReference>
<evidence type="ECO:0000313" key="3">
    <source>
        <dbReference type="EMBL" id="KAK8521564.1"/>
    </source>
</evidence>
<comment type="caution">
    <text evidence="2">The sequence shown here is derived from an EMBL/GenBank/DDBJ whole genome shotgun (WGS) entry which is preliminary data.</text>
</comment>
<dbReference type="Proteomes" id="UP001472677">
    <property type="component" value="Unassembled WGS sequence"/>
</dbReference>
<gene>
    <name evidence="2" type="ORF">V6N12_031457</name>
    <name evidence="3" type="ORF">V6N12_031458</name>
    <name evidence="1" type="ORF">V6N12_036738</name>
</gene>
<organism evidence="2 4">
    <name type="scientific">Hibiscus sabdariffa</name>
    <name type="common">roselle</name>
    <dbReference type="NCBI Taxonomy" id="183260"/>
    <lineage>
        <taxon>Eukaryota</taxon>
        <taxon>Viridiplantae</taxon>
        <taxon>Streptophyta</taxon>
        <taxon>Embryophyta</taxon>
        <taxon>Tracheophyta</taxon>
        <taxon>Spermatophyta</taxon>
        <taxon>Magnoliopsida</taxon>
        <taxon>eudicotyledons</taxon>
        <taxon>Gunneridae</taxon>
        <taxon>Pentapetalae</taxon>
        <taxon>rosids</taxon>
        <taxon>malvids</taxon>
        <taxon>Malvales</taxon>
        <taxon>Malvaceae</taxon>
        <taxon>Malvoideae</taxon>
        <taxon>Hibiscus</taxon>
    </lineage>
</organism>